<evidence type="ECO:0000313" key="1">
    <source>
        <dbReference type="EMBL" id="OGD55390.1"/>
    </source>
</evidence>
<reference evidence="1 2" key="1">
    <citation type="journal article" date="2016" name="Nat. Commun.">
        <title>Thousands of microbial genomes shed light on interconnected biogeochemical processes in an aquifer system.</title>
        <authorList>
            <person name="Anantharaman K."/>
            <person name="Brown C.T."/>
            <person name="Hug L.A."/>
            <person name="Sharon I."/>
            <person name="Castelle C.J."/>
            <person name="Probst A.J."/>
            <person name="Thomas B.C."/>
            <person name="Singh A."/>
            <person name="Wilkins M.J."/>
            <person name="Karaoz U."/>
            <person name="Brodie E.L."/>
            <person name="Williams K.H."/>
            <person name="Hubbard S.S."/>
            <person name="Banfield J.F."/>
        </authorList>
    </citation>
    <scope>NUCLEOTIDE SEQUENCE [LARGE SCALE GENOMIC DNA]</scope>
</reference>
<comment type="caution">
    <text evidence="1">The sequence shown here is derived from an EMBL/GenBank/DDBJ whole genome shotgun (WGS) entry which is preliminary data.</text>
</comment>
<accession>A0A1F5DK41</accession>
<gene>
    <name evidence="1" type="ORF">A3E73_01065</name>
</gene>
<evidence type="ECO:0000313" key="2">
    <source>
        <dbReference type="Proteomes" id="UP000176791"/>
    </source>
</evidence>
<protein>
    <submittedName>
        <fullName evidence="1">Uncharacterized protein</fullName>
    </submittedName>
</protein>
<organism evidence="1 2">
    <name type="scientific">Candidatus Beckwithbacteria bacterium RIFCSPHIGHO2_12_FULL_47_17</name>
    <dbReference type="NCBI Taxonomy" id="1797460"/>
    <lineage>
        <taxon>Bacteria</taxon>
        <taxon>Candidatus Beckwithiibacteriota</taxon>
    </lineage>
</organism>
<dbReference type="AlphaFoldDB" id="A0A1F5DK41"/>
<dbReference type="Proteomes" id="UP000176791">
    <property type="component" value="Unassembled WGS sequence"/>
</dbReference>
<dbReference type="EMBL" id="MEZN01000044">
    <property type="protein sequence ID" value="OGD55390.1"/>
    <property type="molecule type" value="Genomic_DNA"/>
</dbReference>
<sequence>MIPAVYNTKKSGVLHFIIYKEKSEYAAACLNFDLVEYGKNPEKLKKSIYEAATSYLKAVRKKKLSDKYLNLPVDKKYLDILEKISIDKLFRKLATKKRYRHQELSTFSFTNQPYSDNSLSYL</sequence>
<proteinExistence type="predicted"/>
<name>A0A1F5DK41_9BACT</name>